<name>X1PXP6_9ZZZZ</name>
<dbReference type="GO" id="GO:0003700">
    <property type="term" value="F:DNA-binding transcription factor activity"/>
    <property type="evidence" value="ECO:0007669"/>
    <property type="project" value="InterPro"/>
</dbReference>
<dbReference type="PRINTS" id="PR00046">
    <property type="entry name" value="SIGMA70FCT"/>
</dbReference>
<dbReference type="InterPro" id="IPR007630">
    <property type="entry name" value="RNA_pol_sigma70_r4"/>
</dbReference>
<dbReference type="Pfam" id="PF04545">
    <property type="entry name" value="Sigma70_r4"/>
    <property type="match status" value="1"/>
</dbReference>
<protein>
    <recommendedName>
        <fullName evidence="1">RNA polymerase sigma-70 region 4 domain-containing protein</fullName>
    </recommendedName>
</protein>
<dbReference type="InterPro" id="IPR013324">
    <property type="entry name" value="RNA_pol_sigma_r3/r4-like"/>
</dbReference>
<evidence type="ECO:0000259" key="1">
    <source>
        <dbReference type="Pfam" id="PF04545"/>
    </source>
</evidence>
<comment type="caution">
    <text evidence="2">The sequence shown here is derived from an EMBL/GenBank/DDBJ whole genome shotgun (WGS) entry which is preliminary data.</text>
</comment>
<dbReference type="EMBL" id="BARW01004235">
    <property type="protein sequence ID" value="GAI61052.1"/>
    <property type="molecule type" value="Genomic_DNA"/>
</dbReference>
<feature type="domain" description="RNA polymerase sigma-70 region 4" evidence="1">
    <location>
        <begin position="135"/>
        <end position="161"/>
    </location>
</feature>
<dbReference type="AlphaFoldDB" id="X1PXP6"/>
<gene>
    <name evidence="2" type="ORF">S12H4_10083</name>
</gene>
<dbReference type="Gene3D" id="1.10.10.10">
    <property type="entry name" value="Winged helix-like DNA-binding domain superfamily/Winged helix DNA-binding domain"/>
    <property type="match status" value="1"/>
</dbReference>
<dbReference type="GO" id="GO:0006352">
    <property type="term" value="P:DNA-templated transcription initiation"/>
    <property type="evidence" value="ECO:0007669"/>
    <property type="project" value="InterPro"/>
</dbReference>
<feature type="non-terminal residue" evidence="2">
    <location>
        <position position="1"/>
    </location>
</feature>
<organism evidence="2">
    <name type="scientific">marine sediment metagenome</name>
    <dbReference type="NCBI Taxonomy" id="412755"/>
    <lineage>
        <taxon>unclassified sequences</taxon>
        <taxon>metagenomes</taxon>
        <taxon>ecological metagenomes</taxon>
    </lineage>
</organism>
<dbReference type="SUPFAM" id="SSF88659">
    <property type="entry name" value="Sigma3 and sigma4 domains of RNA polymerase sigma factors"/>
    <property type="match status" value="1"/>
</dbReference>
<dbReference type="InterPro" id="IPR036388">
    <property type="entry name" value="WH-like_DNA-bd_sf"/>
</dbReference>
<accession>X1PXP6</accession>
<dbReference type="InterPro" id="IPR000943">
    <property type="entry name" value="RNA_pol_sigma70"/>
</dbReference>
<evidence type="ECO:0000313" key="2">
    <source>
        <dbReference type="EMBL" id="GAI61052.1"/>
    </source>
</evidence>
<sequence>ERYLCVNGGRKISFFKLAKQVGMSEGHLSILLNALLLYLGAPPELAGMSYSVEARARGIDGTAQRLEMELKDASFRSEFEKYKPLPPNLPPYSWDRFRRLTEMEYEMPEKFRELKEANPNQYWSLIYNLGLNETYKTLENIGEELGVTKERVRQLRNEALEILGIFAEELETQCILMLDHIPQ</sequence>
<reference evidence="2" key="1">
    <citation type="journal article" date="2014" name="Front. Microbiol.">
        <title>High frequency of phylogenetically diverse reductive dehalogenase-homologous genes in deep subseafloor sedimentary metagenomes.</title>
        <authorList>
            <person name="Kawai M."/>
            <person name="Futagami T."/>
            <person name="Toyoda A."/>
            <person name="Takaki Y."/>
            <person name="Nishi S."/>
            <person name="Hori S."/>
            <person name="Arai W."/>
            <person name="Tsubouchi T."/>
            <person name="Morono Y."/>
            <person name="Uchiyama I."/>
            <person name="Ito T."/>
            <person name="Fujiyama A."/>
            <person name="Inagaki F."/>
            <person name="Takami H."/>
        </authorList>
    </citation>
    <scope>NUCLEOTIDE SEQUENCE</scope>
    <source>
        <strain evidence="2">Expedition CK06-06</strain>
    </source>
</reference>
<proteinExistence type="predicted"/>